<evidence type="ECO:0000256" key="6">
    <source>
        <dbReference type="PIRSR" id="PIRSR000343-2"/>
    </source>
</evidence>
<evidence type="ECO:0000313" key="8">
    <source>
        <dbReference type="EMBL" id="SSX31624.1"/>
    </source>
</evidence>
<dbReference type="InterPro" id="IPR002051">
    <property type="entry name" value="Haem_Oase"/>
</dbReference>
<gene>
    <name evidence="8" type="primary">CSON003868</name>
</gene>
<dbReference type="Pfam" id="PF01126">
    <property type="entry name" value="Heme_oxygenase"/>
    <property type="match status" value="1"/>
</dbReference>
<dbReference type="CDD" id="cd19165">
    <property type="entry name" value="HemeO"/>
    <property type="match status" value="1"/>
</dbReference>
<evidence type="ECO:0000256" key="4">
    <source>
        <dbReference type="PIRNR" id="PIRNR000343"/>
    </source>
</evidence>
<dbReference type="GO" id="GO:0006788">
    <property type="term" value="P:heme oxidation"/>
    <property type="evidence" value="ECO:0007669"/>
    <property type="project" value="UniProtKB-UniRule"/>
</dbReference>
<dbReference type="EMBL" id="UFQT01001742">
    <property type="protein sequence ID" value="SSX31624.1"/>
    <property type="molecule type" value="Genomic_DNA"/>
</dbReference>
<organism evidence="8">
    <name type="scientific">Culicoides sonorensis</name>
    <name type="common">Biting midge</name>
    <dbReference type="NCBI Taxonomy" id="179676"/>
    <lineage>
        <taxon>Eukaryota</taxon>
        <taxon>Metazoa</taxon>
        <taxon>Ecdysozoa</taxon>
        <taxon>Arthropoda</taxon>
        <taxon>Hexapoda</taxon>
        <taxon>Insecta</taxon>
        <taxon>Pterygota</taxon>
        <taxon>Neoptera</taxon>
        <taxon>Endopterygota</taxon>
        <taxon>Diptera</taxon>
        <taxon>Nematocera</taxon>
        <taxon>Chironomoidea</taxon>
        <taxon>Ceratopogonidae</taxon>
        <taxon>Ceratopogoninae</taxon>
        <taxon>Culicoides</taxon>
        <taxon>Monoculicoides</taxon>
    </lineage>
</organism>
<reference evidence="8" key="1">
    <citation type="submission" date="2018-07" db="EMBL/GenBank/DDBJ databases">
        <authorList>
            <person name="Quirk P.G."/>
            <person name="Krulwich T.A."/>
        </authorList>
    </citation>
    <scope>NUCLEOTIDE SEQUENCE</scope>
</reference>
<feature type="binding site" description="axial binding residue" evidence="6">
    <location>
        <position position="21"/>
    </location>
    <ligand>
        <name>heme b</name>
        <dbReference type="ChEBI" id="CHEBI:60344"/>
    </ligand>
    <ligandPart>
        <name>Fe</name>
        <dbReference type="ChEBI" id="CHEBI:18248"/>
    </ligandPart>
</feature>
<evidence type="ECO:0000256" key="5">
    <source>
        <dbReference type="PIRSR" id="PIRSR000343-1"/>
    </source>
</evidence>
<keyword evidence="7" id="KW-1133">Transmembrane helix</keyword>
<dbReference type="InterPro" id="IPR016084">
    <property type="entry name" value="Haem_Oase-like_multi-hlx"/>
</dbReference>
<keyword evidence="7" id="KW-0472">Membrane</keyword>
<evidence type="ECO:0000256" key="3">
    <source>
        <dbReference type="ARBA" id="ARBA00023004"/>
    </source>
</evidence>
<dbReference type="VEuPathDB" id="VectorBase:CSON003868"/>
<name>A0A336MMG3_CULSO</name>
<dbReference type="PANTHER" id="PTHR10720">
    <property type="entry name" value="HEME OXYGENASE"/>
    <property type="match status" value="1"/>
</dbReference>
<comment type="similarity">
    <text evidence="4">Belongs to the heme oxygenase family.</text>
</comment>
<feature type="binding site" evidence="5">
    <location>
        <position position="14"/>
    </location>
    <ligand>
        <name>heme b</name>
        <dbReference type="ChEBI" id="CHEBI:60344"/>
    </ligand>
</feature>
<sequence>MTERNVNTFTKEMRIATRQVHNLSDKLINAKLAFALHNNDVWAEGLLVFYEIFKFLENHVSYDLLPKEFRRTEAFEQDLDFFLGPKWQVNYKPRKEVQKYIDHLISITQKNPVLLVAYIFHLYLGLLSGGQILQKKRQLVQKVFPKPDGDKGTAVTTYDVKISDLKTQLKEIVENLSKTWDEKTKNDVICESKLVFELNNMVVRSIKTNNQSYKLIGYILLFIFTILLFFVMWNL</sequence>
<dbReference type="OMA" id="HYLGENW"/>
<accession>A0A336MMG3</accession>
<proteinExistence type="inferred from homology"/>
<evidence type="ECO:0000256" key="1">
    <source>
        <dbReference type="ARBA" id="ARBA00022617"/>
    </source>
</evidence>
<dbReference type="GO" id="GO:0046872">
    <property type="term" value="F:metal ion binding"/>
    <property type="evidence" value="ECO:0007669"/>
    <property type="project" value="UniProtKB-UniRule"/>
</dbReference>
<dbReference type="SUPFAM" id="SSF48613">
    <property type="entry name" value="Heme oxygenase-like"/>
    <property type="match status" value="1"/>
</dbReference>
<protein>
    <recommendedName>
        <fullName evidence="4">Heme oxygenase</fullName>
        <ecNumber evidence="4">1.14.14.18</ecNumber>
    </recommendedName>
</protein>
<keyword evidence="7" id="KW-0812">Transmembrane</keyword>
<dbReference type="GO" id="GO:0004392">
    <property type="term" value="F:heme oxygenase (decyclizing) activity"/>
    <property type="evidence" value="ECO:0007669"/>
    <property type="project" value="UniProtKB-UniRule"/>
</dbReference>
<dbReference type="InterPro" id="IPR016053">
    <property type="entry name" value="Haem_Oase-like"/>
</dbReference>
<keyword evidence="3 4" id="KW-0408">Iron</keyword>
<comment type="catalytic activity">
    <reaction evidence="4">
        <text>heme b + 3 reduced [NADPH--hemoprotein reductase] + 3 O2 = biliverdin IXalpha + CO + Fe(2+) + 3 oxidized [NADPH--hemoprotein reductase] + 3 H2O + H(+)</text>
        <dbReference type="Rhea" id="RHEA:21764"/>
        <dbReference type="Rhea" id="RHEA-COMP:11964"/>
        <dbReference type="Rhea" id="RHEA-COMP:11965"/>
        <dbReference type="ChEBI" id="CHEBI:15377"/>
        <dbReference type="ChEBI" id="CHEBI:15378"/>
        <dbReference type="ChEBI" id="CHEBI:15379"/>
        <dbReference type="ChEBI" id="CHEBI:17245"/>
        <dbReference type="ChEBI" id="CHEBI:29033"/>
        <dbReference type="ChEBI" id="CHEBI:57618"/>
        <dbReference type="ChEBI" id="CHEBI:57991"/>
        <dbReference type="ChEBI" id="CHEBI:58210"/>
        <dbReference type="ChEBI" id="CHEBI:60344"/>
        <dbReference type="EC" id="1.14.14.18"/>
    </reaction>
</comment>
<dbReference type="Gene3D" id="1.20.910.10">
    <property type="entry name" value="Heme oxygenase-like"/>
    <property type="match status" value="1"/>
</dbReference>
<evidence type="ECO:0000256" key="7">
    <source>
        <dbReference type="SAM" id="Phobius"/>
    </source>
</evidence>
<dbReference type="AlphaFoldDB" id="A0A336MMG3"/>
<keyword evidence="1 4" id="KW-0349">Heme</keyword>
<evidence type="ECO:0000256" key="2">
    <source>
        <dbReference type="ARBA" id="ARBA00022723"/>
    </source>
</evidence>
<feature type="transmembrane region" description="Helical" evidence="7">
    <location>
        <begin position="215"/>
        <end position="233"/>
    </location>
</feature>
<dbReference type="PANTHER" id="PTHR10720:SF0">
    <property type="entry name" value="HEME OXYGENASE"/>
    <property type="match status" value="1"/>
</dbReference>
<dbReference type="PIRSF" id="PIRSF000343">
    <property type="entry name" value="Haem_Oase"/>
    <property type="match status" value="1"/>
</dbReference>
<keyword evidence="2 4" id="KW-0479">Metal-binding</keyword>
<dbReference type="EC" id="1.14.14.18" evidence="4"/>